<dbReference type="Proteomes" id="UP000482800">
    <property type="component" value="Unassembled WGS sequence"/>
</dbReference>
<keyword evidence="1" id="KW-0238">DNA-binding</keyword>
<dbReference type="GO" id="GO:0003677">
    <property type="term" value="F:DNA binding"/>
    <property type="evidence" value="ECO:0007669"/>
    <property type="project" value="UniProtKB-KW"/>
</dbReference>
<gene>
    <name evidence="3" type="ORF">Phou_089300</name>
</gene>
<sequence>MHTHSFVEIAVVTGGDGVHHSLAGRRRLRVGDVILLRPGVWHGYEECARLDVYNC</sequence>
<accession>A0A6V8KN06</accession>
<dbReference type="SUPFAM" id="SSF51215">
    <property type="entry name" value="Regulatory protein AraC"/>
    <property type="match status" value="1"/>
</dbReference>
<organism evidence="3 4">
    <name type="scientific">Phytohabitans houttuyneae</name>
    <dbReference type="NCBI Taxonomy" id="1076126"/>
    <lineage>
        <taxon>Bacteria</taxon>
        <taxon>Bacillati</taxon>
        <taxon>Actinomycetota</taxon>
        <taxon>Actinomycetes</taxon>
        <taxon>Micromonosporales</taxon>
        <taxon>Micromonosporaceae</taxon>
    </lineage>
</organism>
<dbReference type="Gene3D" id="2.60.120.10">
    <property type="entry name" value="Jelly Rolls"/>
    <property type="match status" value="1"/>
</dbReference>
<dbReference type="Pfam" id="PF02311">
    <property type="entry name" value="AraC_binding"/>
    <property type="match status" value="1"/>
</dbReference>
<dbReference type="InterPro" id="IPR037923">
    <property type="entry name" value="HTH-like"/>
</dbReference>
<keyword evidence="4" id="KW-1185">Reference proteome</keyword>
<dbReference type="InterPro" id="IPR003313">
    <property type="entry name" value="AraC-bd"/>
</dbReference>
<name>A0A6V8KN06_9ACTN</name>
<reference evidence="3 4" key="2">
    <citation type="submission" date="2020-03" db="EMBL/GenBank/DDBJ databases">
        <authorList>
            <person name="Ichikawa N."/>
            <person name="Kimura A."/>
            <person name="Kitahashi Y."/>
            <person name="Uohara A."/>
        </authorList>
    </citation>
    <scope>NUCLEOTIDE SEQUENCE [LARGE SCALE GENOMIC DNA]</scope>
    <source>
        <strain evidence="3 4">NBRC 108639</strain>
    </source>
</reference>
<evidence type="ECO:0000313" key="3">
    <source>
        <dbReference type="EMBL" id="GFJ84750.1"/>
    </source>
</evidence>
<evidence type="ECO:0000313" key="4">
    <source>
        <dbReference type="Proteomes" id="UP000482800"/>
    </source>
</evidence>
<dbReference type="AlphaFoldDB" id="A0A6V8KN06"/>
<comment type="caution">
    <text evidence="3">The sequence shown here is derived from an EMBL/GenBank/DDBJ whole genome shotgun (WGS) entry which is preliminary data.</text>
</comment>
<evidence type="ECO:0000256" key="1">
    <source>
        <dbReference type="ARBA" id="ARBA00023125"/>
    </source>
</evidence>
<reference evidence="3 4" key="1">
    <citation type="submission" date="2020-03" db="EMBL/GenBank/DDBJ databases">
        <title>Whole genome shotgun sequence of Phytohabitans houttuyneae NBRC 108639.</title>
        <authorList>
            <person name="Komaki H."/>
            <person name="Tamura T."/>
        </authorList>
    </citation>
    <scope>NUCLEOTIDE SEQUENCE [LARGE SCALE GENOMIC DNA]</scope>
    <source>
        <strain evidence="3 4">NBRC 108639</strain>
    </source>
</reference>
<dbReference type="GO" id="GO:0006355">
    <property type="term" value="P:regulation of DNA-templated transcription"/>
    <property type="evidence" value="ECO:0007669"/>
    <property type="project" value="InterPro"/>
</dbReference>
<proteinExistence type="predicted"/>
<dbReference type="EMBL" id="BLPF01000004">
    <property type="protein sequence ID" value="GFJ84750.1"/>
    <property type="molecule type" value="Genomic_DNA"/>
</dbReference>
<protein>
    <recommendedName>
        <fullName evidence="2">AraC-type arabinose-binding/dimerisation domain-containing protein</fullName>
    </recommendedName>
</protein>
<feature type="domain" description="AraC-type arabinose-binding/dimerisation" evidence="2">
    <location>
        <begin position="2"/>
        <end position="45"/>
    </location>
</feature>
<evidence type="ECO:0000259" key="2">
    <source>
        <dbReference type="Pfam" id="PF02311"/>
    </source>
</evidence>
<dbReference type="RefSeq" id="WP_246274479.1">
    <property type="nucleotide sequence ID" value="NZ_BAABGO010000008.1"/>
</dbReference>
<dbReference type="InterPro" id="IPR014710">
    <property type="entry name" value="RmlC-like_jellyroll"/>
</dbReference>